<keyword evidence="2" id="KW-1185">Reference proteome</keyword>
<evidence type="ECO:0000313" key="1">
    <source>
        <dbReference type="EMBL" id="KAF2223595.1"/>
    </source>
</evidence>
<organism evidence="1 2">
    <name type="scientific">Elsinoe ampelina</name>
    <dbReference type="NCBI Taxonomy" id="302913"/>
    <lineage>
        <taxon>Eukaryota</taxon>
        <taxon>Fungi</taxon>
        <taxon>Dikarya</taxon>
        <taxon>Ascomycota</taxon>
        <taxon>Pezizomycotina</taxon>
        <taxon>Dothideomycetes</taxon>
        <taxon>Dothideomycetidae</taxon>
        <taxon>Myriangiales</taxon>
        <taxon>Elsinoaceae</taxon>
        <taxon>Elsinoe</taxon>
    </lineage>
</organism>
<protein>
    <submittedName>
        <fullName evidence="1">Uncharacterized protein</fullName>
    </submittedName>
</protein>
<sequence>MCFSIRSRRFRMIVFESWSSGHQGIQKQEGISHTRLPWPMVGTRRPPRPGSRILNASLLESVRDSSAIWATGNHVGVCRLAETSNEEKRCKGAMLQSKPILGRPVVLRWLLDRGVLPCRVGNKTSIMEPSDAFQWSVRRCRLYVANVTLAPKRERFLDGSCGLHRL</sequence>
<reference evidence="2" key="1">
    <citation type="journal article" date="2020" name="Stud. Mycol.">
        <title>101 Dothideomycetes genomes: A test case for predicting lifestyles and emergence of pathogens.</title>
        <authorList>
            <person name="Haridas S."/>
            <person name="Albert R."/>
            <person name="Binder M."/>
            <person name="Bloem J."/>
            <person name="LaButti K."/>
            <person name="Salamov A."/>
            <person name="Andreopoulos B."/>
            <person name="Baker S."/>
            <person name="Barry K."/>
            <person name="Bills G."/>
            <person name="Bluhm B."/>
            <person name="Cannon C."/>
            <person name="Castanera R."/>
            <person name="Culley D."/>
            <person name="Daum C."/>
            <person name="Ezra D."/>
            <person name="Gonzalez J."/>
            <person name="Henrissat B."/>
            <person name="Kuo A."/>
            <person name="Liang C."/>
            <person name="Lipzen A."/>
            <person name="Lutzoni F."/>
            <person name="Magnuson J."/>
            <person name="Mondo S."/>
            <person name="Nolan M."/>
            <person name="Ohm R."/>
            <person name="Pangilinan J."/>
            <person name="Park H.-J."/>
            <person name="Ramirez L."/>
            <person name="Alfaro M."/>
            <person name="Sun H."/>
            <person name="Tritt A."/>
            <person name="Yoshinaga Y."/>
            <person name="Zwiers L.-H."/>
            <person name="Turgeon B."/>
            <person name="Goodwin S."/>
            <person name="Spatafora J."/>
            <person name="Crous P."/>
            <person name="Grigoriev I."/>
        </authorList>
    </citation>
    <scope>NUCLEOTIDE SEQUENCE [LARGE SCALE GENOMIC DNA]</scope>
    <source>
        <strain evidence="2">CECT 20119</strain>
    </source>
</reference>
<proteinExistence type="predicted"/>
<dbReference type="EMBL" id="ML992506">
    <property type="protein sequence ID" value="KAF2223595.1"/>
    <property type="molecule type" value="Genomic_DNA"/>
</dbReference>
<accession>A0A6A6GCY5</accession>
<gene>
    <name evidence="1" type="ORF">BDZ85DRAFT_261862</name>
</gene>
<dbReference type="AlphaFoldDB" id="A0A6A6GCY5"/>
<name>A0A6A6GCY5_9PEZI</name>
<dbReference type="Proteomes" id="UP000799538">
    <property type="component" value="Unassembled WGS sequence"/>
</dbReference>
<dbReference type="OrthoDB" id="10493913at2759"/>
<evidence type="ECO:0000313" key="2">
    <source>
        <dbReference type="Proteomes" id="UP000799538"/>
    </source>
</evidence>